<evidence type="ECO:0000313" key="3">
    <source>
        <dbReference type="Proteomes" id="UP000037397"/>
    </source>
</evidence>
<dbReference type="Proteomes" id="UP000037397">
    <property type="component" value="Unassembled WGS sequence"/>
</dbReference>
<dbReference type="AlphaFoldDB" id="A0A0L6CK87"/>
<keyword evidence="1" id="KW-1133">Transmembrane helix</keyword>
<dbReference type="EMBL" id="LAIR01000002">
    <property type="protein sequence ID" value="KNX38187.1"/>
    <property type="molecule type" value="Genomic_DNA"/>
</dbReference>
<evidence type="ECO:0000313" key="2">
    <source>
        <dbReference type="EMBL" id="KNX38187.1"/>
    </source>
</evidence>
<name>A0A0L6CK87_9MICO</name>
<gene>
    <name evidence="2" type="ORF">VV01_15205</name>
</gene>
<comment type="caution">
    <text evidence="2">The sequence shown here is derived from an EMBL/GenBank/DDBJ whole genome shotgun (WGS) entry which is preliminary data.</text>
</comment>
<dbReference type="RefSeq" id="WP_050670608.1">
    <property type="nucleotide sequence ID" value="NZ_LAIR01000002.1"/>
</dbReference>
<dbReference type="OrthoDB" id="4948328at2"/>
<sequence>MTVTDSAVRRRRRLILPLATIGSVLLVPWTVYLAFALPHHYVARRWAWTWTGFDIVLTLALAATALLAWKRRLMTVVAAAVAGTMLLVDAWFDAMTATSGDQDESLLTALLLEVPMGPLLLATAAQITLRVARALATAQGAQHARWWQVPMQRPYDATAPARPDPTP</sequence>
<keyword evidence="1" id="KW-0472">Membrane</keyword>
<proteinExistence type="predicted"/>
<reference evidence="3" key="1">
    <citation type="submission" date="2015-03" db="EMBL/GenBank/DDBJ databases">
        <title>Luteipulveratus halotolerans sp. nov., a novel actinobacterium (Dermacoccaceae) from Sarawak, Malaysia.</title>
        <authorList>
            <person name="Juboi H."/>
            <person name="Basik A."/>
            <person name="Shamsul S.S."/>
            <person name="Arnold P."/>
            <person name="Schmitt E.K."/>
            <person name="Sanglier J.-J."/>
            <person name="Yeo T."/>
        </authorList>
    </citation>
    <scope>NUCLEOTIDE SEQUENCE [LARGE SCALE GENOMIC DNA]</scope>
    <source>
        <strain evidence="3">C296001</strain>
    </source>
</reference>
<feature type="transmembrane region" description="Helical" evidence="1">
    <location>
        <begin position="76"/>
        <end position="94"/>
    </location>
</feature>
<organism evidence="2 3">
    <name type="scientific">Luteipulveratus halotolerans</name>
    <dbReference type="NCBI Taxonomy" id="1631356"/>
    <lineage>
        <taxon>Bacteria</taxon>
        <taxon>Bacillati</taxon>
        <taxon>Actinomycetota</taxon>
        <taxon>Actinomycetes</taxon>
        <taxon>Micrococcales</taxon>
        <taxon>Dermacoccaceae</taxon>
        <taxon>Luteipulveratus</taxon>
    </lineage>
</organism>
<accession>A0A0L6CK87</accession>
<keyword evidence="3" id="KW-1185">Reference proteome</keyword>
<evidence type="ECO:0000256" key="1">
    <source>
        <dbReference type="SAM" id="Phobius"/>
    </source>
</evidence>
<protein>
    <submittedName>
        <fullName evidence="2">Uncharacterized protein</fullName>
    </submittedName>
</protein>
<keyword evidence="1" id="KW-0812">Transmembrane</keyword>
<feature type="transmembrane region" description="Helical" evidence="1">
    <location>
        <begin position="47"/>
        <end position="69"/>
    </location>
</feature>
<feature type="transmembrane region" description="Helical" evidence="1">
    <location>
        <begin position="14"/>
        <end position="35"/>
    </location>
</feature>
<feature type="transmembrane region" description="Helical" evidence="1">
    <location>
        <begin position="106"/>
        <end position="125"/>
    </location>
</feature>